<evidence type="ECO:0008006" key="4">
    <source>
        <dbReference type="Google" id="ProtNLM"/>
    </source>
</evidence>
<evidence type="ECO:0000313" key="3">
    <source>
        <dbReference type="Proteomes" id="UP000249282"/>
    </source>
</evidence>
<protein>
    <recommendedName>
        <fullName evidence="4">Acyltransferase</fullName>
    </recommendedName>
</protein>
<comment type="caution">
    <text evidence="2">The sequence shown here is derived from an EMBL/GenBank/DDBJ whole genome shotgun (WGS) entry which is preliminary data.</text>
</comment>
<keyword evidence="1" id="KW-0472">Membrane</keyword>
<feature type="transmembrane region" description="Helical" evidence="1">
    <location>
        <begin position="12"/>
        <end position="31"/>
    </location>
</feature>
<accession>A0A2W5RHU5</accession>
<feature type="transmembrane region" description="Helical" evidence="1">
    <location>
        <begin position="37"/>
        <end position="56"/>
    </location>
</feature>
<gene>
    <name evidence="2" type="ORF">DI542_09365</name>
</gene>
<keyword evidence="1" id="KW-1133">Transmembrane helix</keyword>
<keyword evidence="1" id="KW-0812">Transmembrane</keyword>
<evidence type="ECO:0000313" key="2">
    <source>
        <dbReference type="EMBL" id="PZQ89326.1"/>
    </source>
</evidence>
<proteinExistence type="predicted"/>
<reference evidence="2 3" key="1">
    <citation type="submission" date="2017-11" db="EMBL/GenBank/DDBJ databases">
        <title>Infants hospitalized years apart are colonized by the same room-sourced microbial strains.</title>
        <authorList>
            <person name="Brooks B."/>
            <person name="Olm M.R."/>
            <person name="Firek B.A."/>
            <person name="Baker R."/>
            <person name="Thomas B.C."/>
            <person name="Morowitz M.J."/>
            <person name="Banfield J.F."/>
        </authorList>
    </citation>
    <scope>NUCLEOTIDE SEQUENCE [LARGE SCALE GENOMIC DNA]</scope>
    <source>
        <strain evidence="2">S2_003_000_R3_20</strain>
    </source>
</reference>
<name>A0A2W5RHU5_ACIJO</name>
<dbReference type="AlphaFoldDB" id="A0A2W5RHU5"/>
<sequence>MGAIIYLKNDYVFSKKLFLILASILSLSISIINPKLIMFYSLGLPLLIIIFGLSFKDRFIKGRFDYSYGIYIYAWPIQQFFSNIYKVGFFESFFIVLIFTLIFASISWHFVEKPFLNFSKKK</sequence>
<dbReference type="Proteomes" id="UP000249282">
    <property type="component" value="Unassembled WGS sequence"/>
</dbReference>
<dbReference type="EMBL" id="QFQJ01000045">
    <property type="protein sequence ID" value="PZQ89326.1"/>
    <property type="molecule type" value="Genomic_DNA"/>
</dbReference>
<feature type="transmembrane region" description="Helical" evidence="1">
    <location>
        <begin position="93"/>
        <end position="111"/>
    </location>
</feature>
<evidence type="ECO:0000256" key="1">
    <source>
        <dbReference type="SAM" id="Phobius"/>
    </source>
</evidence>
<organism evidence="2 3">
    <name type="scientific">Acinetobacter johnsonii</name>
    <dbReference type="NCBI Taxonomy" id="40214"/>
    <lineage>
        <taxon>Bacteria</taxon>
        <taxon>Pseudomonadati</taxon>
        <taxon>Pseudomonadota</taxon>
        <taxon>Gammaproteobacteria</taxon>
        <taxon>Moraxellales</taxon>
        <taxon>Moraxellaceae</taxon>
        <taxon>Acinetobacter</taxon>
    </lineage>
</organism>